<name>A0ABS5SC26_9BACT</name>
<proteinExistence type="predicted"/>
<dbReference type="InterPro" id="IPR011604">
    <property type="entry name" value="PDDEXK-like_dom_sf"/>
</dbReference>
<evidence type="ECO:0000256" key="9">
    <source>
        <dbReference type="ARBA" id="ARBA00023204"/>
    </source>
</evidence>
<sequence>MTMHWSDAKQQLFRFDTDIAVSAGAGSGKTAALVELYLRLLAGETSLGEPLAVDRIVAITFTDKAAAEMRERVREGVGERLKLTGERLWKDRQRELAAAGISTFHSFCARILRENPAEAGVDPAFSLMDELEAGAELEAALDEVIEAELAARTPAIRLLLGNFPLSGHGHGKGLREYVRDLLRREATLAAADWQGAKWQAEAEALFASDCRELADLAGEVRRILGMKELTFHRSLAPLPTLHGAGPLDLSDPGTGRRLQAMADCIAGNWGKEKPVRDRLSACLVQLQLAYWQIRSAPVAEALLGLTGQVAAAYGRRKARRGALDFDDLQTTCRDLLAGNSAVRNDYRQRYRVLMVDEFQDTNPLQKELVGLLCGPEQRLFVVGDPKQSIYLFRGADVGVFLQTSREIRATGGQNLYFQESFRSREGIIRFVNSLFGQVMGGSGADFDPSYGDGDIMEPSRRDGDGTPCVELLAGSCEGDADTRRRREAAAIARRIREIVSGSADIHAYDKDRARQDFTPRRPRYGDIAILFRRFSNLKLFERELRRAGIPYYVVKGRGFYRCQEVLDILNFLTFLEYGRNLTALAGVLRSPLCGISDETLYWLARADGGLATCLTWFCPSPVPLGPFSGSGPRSPILDRIAPADQERLASLAALVNRLRPLRDRLTLAELLEEILTGSDFASTLLTTFQGDQKVANLRKLIELARSFTRPGEISLRRFINHLTDLVEREPTEAEAAIAAEGEDVVRLMTIHQSKGLEFPLVFVPELGAGQPGNHAAVQHDPDLGLGLKLSLPGGIPCPTLAYRAIVDRRKAKEAAELKRLFYVAVTRARDYLILSGEGRGEWRGWIDAFRAGPEGSQVATVEVEQMLAESAMPPEPAIMELEPLPRELLALAADRALHYVPPLPSAMVFSPTALEDFAHCPRKYYYKGVLGLDEGLFARLLAPRRTSRQKTREGMSPLEQGNLAHAILERLDFGADADTRHRQCQRLAASLSSGEAEAEEVVEQVLALASSPLGKELATARLLRELPFTLHLKGAADYYIRGAMDLVAVGNDLVTVYDYKYMARDGADLEGYRFQLSTYLVALGRAFPGRRLEARLLFLKDRGNEPVTCDPEVFEAQLLGLMDAIRERSGERDFALMAGCDGSHCPFRQRCGAAAYG</sequence>
<evidence type="ECO:0000256" key="1">
    <source>
        <dbReference type="ARBA" id="ARBA00022722"/>
    </source>
</evidence>
<keyword evidence="9" id="KW-0234">DNA repair</keyword>
<dbReference type="SUPFAM" id="SSF52540">
    <property type="entry name" value="P-loop containing nucleoside triphosphate hydrolases"/>
    <property type="match status" value="1"/>
</dbReference>
<evidence type="ECO:0000313" key="18">
    <source>
        <dbReference type="Proteomes" id="UP000756860"/>
    </source>
</evidence>
<dbReference type="InterPro" id="IPR000212">
    <property type="entry name" value="DNA_helicase_UvrD/REP"/>
</dbReference>
<keyword evidence="10" id="KW-0413">Isomerase</keyword>
<evidence type="ECO:0000256" key="14">
    <source>
        <dbReference type="PROSITE-ProRule" id="PRU00560"/>
    </source>
</evidence>
<dbReference type="EC" id="5.6.2.4" evidence="12"/>
<keyword evidence="5 14" id="KW-0347">Helicase</keyword>
<dbReference type="InterPro" id="IPR027417">
    <property type="entry name" value="P-loop_NTPase"/>
</dbReference>
<dbReference type="CDD" id="cd17932">
    <property type="entry name" value="DEXQc_UvrD"/>
    <property type="match status" value="1"/>
</dbReference>
<evidence type="ECO:0000256" key="8">
    <source>
        <dbReference type="ARBA" id="ARBA00023125"/>
    </source>
</evidence>
<dbReference type="PROSITE" id="PS51198">
    <property type="entry name" value="UVRD_HELICASE_ATP_BIND"/>
    <property type="match status" value="1"/>
</dbReference>
<dbReference type="RefSeq" id="WP_214174128.1">
    <property type="nucleotide sequence ID" value="NZ_JAHCVK010000001.1"/>
</dbReference>
<evidence type="ECO:0000313" key="17">
    <source>
        <dbReference type="EMBL" id="MBT0652172.1"/>
    </source>
</evidence>
<dbReference type="Gene3D" id="3.40.50.300">
    <property type="entry name" value="P-loop containing nucleotide triphosphate hydrolases"/>
    <property type="match status" value="4"/>
</dbReference>
<gene>
    <name evidence="17" type="ORF">KI810_03830</name>
</gene>
<comment type="catalytic activity">
    <reaction evidence="13">
        <text>ATP + H2O = ADP + phosphate + H(+)</text>
        <dbReference type="Rhea" id="RHEA:13065"/>
        <dbReference type="ChEBI" id="CHEBI:15377"/>
        <dbReference type="ChEBI" id="CHEBI:15378"/>
        <dbReference type="ChEBI" id="CHEBI:30616"/>
        <dbReference type="ChEBI" id="CHEBI:43474"/>
        <dbReference type="ChEBI" id="CHEBI:456216"/>
        <dbReference type="EC" id="5.6.2.4"/>
    </reaction>
</comment>
<dbReference type="Pfam" id="PF12705">
    <property type="entry name" value="PDDEXK_1"/>
    <property type="match status" value="1"/>
</dbReference>
<dbReference type="PANTHER" id="PTHR11070:SF48">
    <property type="entry name" value="ATP-DEPENDENT HELICASE_NUCLEASE SUBUNIT A"/>
    <property type="match status" value="1"/>
</dbReference>
<dbReference type="Gene3D" id="1.10.486.10">
    <property type="entry name" value="PCRA, domain 4"/>
    <property type="match status" value="1"/>
</dbReference>
<dbReference type="InterPro" id="IPR038726">
    <property type="entry name" value="PDDEXK_AddAB-type"/>
</dbReference>
<dbReference type="Proteomes" id="UP000756860">
    <property type="component" value="Unassembled WGS sequence"/>
</dbReference>
<feature type="binding site" evidence="14">
    <location>
        <begin position="23"/>
        <end position="30"/>
    </location>
    <ligand>
        <name>ATP</name>
        <dbReference type="ChEBI" id="CHEBI:30616"/>
    </ligand>
</feature>
<keyword evidence="18" id="KW-1185">Reference proteome</keyword>
<feature type="domain" description="UvrD-like helicase C-terminal" evidence="16">
    <location>
        <begin position="436"/>
        <end position="755"/>
    </location>
</feature>
<evidence type="ECO:0000256" key="7">
    <source>
        <dbReference type="ARBA" id="ARBA00022840"/>
    </source>
</evidence>
<evidence type="ECO:0000259" key="16">
    <source>
        <dbReference type="PROSITE" id="PS51217"/>
    </source>
</evidence>
<dbReference type="InterPro" id="IPR014016">
    <property type="entry name" value="UvrD-like_ATP-bd"/>
</dbReference>
<keyword evidence="1" id="KW-0540">Nuclease</keyword>
<evidence type="ECO:0000259" key="15">
    <source>
        <dbReference type="PROSITE" id="PS51198"/>
    </source>
</evidence>
<evidence type="ECO:0000256" key="10">
    <source>
        <dbReference type="ARBA" id="ARBA00023235"/>
    </source>
</evidence>
<dbReference type="PANTHER" id="PTHR11070">
    <property type="entry name" value="UVRD / RECB / PCRA DNA HELICASE FAMILY MEMBER"/>
    <property type="match status" value="1"/>
</dbReference>
<dbReference type="InterPro" id="IPR014017">
    <property type="entry name" value="DNA_helicase_UvrD-like_C"/>
</dbReference>
<evidence type="ECO:0000256" key="11">
    <source>
        <dbReference type="ARBA" id="ARBA00034617"/>
    </source>
</evidence>
<evidence type="ECO:0000256" key="13">
    <source>
        <dbReference type="ARBA" id="ARBA00048988"/>
    </source>
</evidence>
<comment type="caution">
    <text evidence="17">The sequence shown here is derived from an EMBL/GenBank/DDBJ whole genome shotgun (WGS) entry which is preliminary data.</text>
</comment>
<keyword evidence="3" id="KW-0227">DNA damage</keyword>
<keyword evidence="7 14" id="KW-0067">ATP-binding</keyword>
<dbReference type="InterPro" id="IPR011335">
    <property type="entry name" value="Restrct_endonuc-II-like"/>
</dbReference>
<dbReference type="EMBL" id="JAHCVK010000001">
    <property type="protein sequence ID" value="MBT0652172.1"/>
    <property type="molecule type" value="Genomic_DNA"/>
</dbReference>
<comment type="catalytic activity">
    <reaction evidence="11">
        <text>Couples ATP hydrolysis with the unwinding of duplex DNA by translocating in the 3'-5' direction.</text>
        <dbReference type="EC" id="5.6.2.4"/>
    </reaction>
</comment>
<protein>
    <recommendedName>
        <fullName evidence="12">DNA 3'-5' helicase</fullName>
        <ecNumber evidence="12">5.6.2.4</ecNumber>
    </recommendedName>
</protein>
<evidence type="ECO:0000256" key="4">
    <source>
        <dbReference type="ARBA" id="ARBA00022801"/>
    </source>
</evidence>
<keyword evidence="2 14" id="KW-0547">Nucleotide-binding</keyword>
<feature type="domain" description="UvrD-like helicase ATP-binding" evidence="15">
    <location>
        <begin position="2"/>
        <end position="424"/>
    </location>
</feature>
<accession>A0ABS5SC26</accession>
<evidence type="ECO:0000256" key="12">
    <source>
        <dbReference type="ARBA" id="ARBA00034808"/>
    </source>
</evidence>
<keyword evidence="6" id="KW-0269">Exonuclease</keyword>
<evidence type="ECO:0000256" key="2">
    <source>
        <dbReference type="ARBA" id="ARBA00022741"/>
    </source>
</evidence>
<dbReference type="Pfam" id="PF00580">
    <property type="entry name" value="UvrD-helicase"/>
    <property type="match status" value="1"/>
</dbReference>
<dbReference type="SUPFAM" id="SSF52980">
    <property type="entry name" value="Restriction endonuclease-like"/>
    <property type="match status" value="1"/>
</dbReference>
<keyword evidence="4 14" id="KW-0378">Hydrolase</keyword>
<evidence type="ECO:0000256" key="6">
    <source>
        <dbReference type="ARBA" id="ARBA00022839"/>
    </source>
</evidence>
<reference evidence="17 18" key="1">
    <citation type="submission" date="2021-05" db="EMBL/GenBank/DDBJ databases">
        <title>The draft genome of Geobacter luticola JCM 17780.</title>
        <authorList>
            <person name="Xu Z."/>
            <person name="Masuda Y."/>
            <person name="Itoh H."/>
            <person name="Senoo K."/>
        </authorList>
    </citation>
    <scope>NUCLEOTIDE SEQUENCE [LARGE SCALE GENOMIC DNA]</scope>
    <source>
        <strain evidence="17 18">JCM 17780</strain>
    </source>
</reference>
<dbReference type="PROSITE" id="PS51217">
    <property type="entry name" value="UVRD_HELICASE_CTER"/>
    <property type="match status" value="1"/>
</dbReference>
<evidence type="ECO:0000256" key="5">
    <source>
        <dbReference type="ARBA" id="ARBA00022806"/>
    </source>
</evidence>
<dbReference type="Gene3D" id="3.90.320.10">
    <property type="match status" value="1"/>
</dbReference>
<dbReference type="Pfam" id="PF13361">
    <property type="entry name" value="UvrD_C"/>
    <property type="match status" value="1"/>
</dbReference>
<evidence type="ECO:0000256" key="3">
    <source>
        <dbReference type="ARBA" id="ARBA00022763"/>
    </source>
</evidence>
<organism evidence="17 18">
    <name type="scientific">Geomobilimonas luticola</name>
    <dbReference type="NCBI Taxonomy" id="1114878"/>
    <lineage>
        <taxon>Bacteria</taxon>
        <taxon>Pseudomonadati</taxon>
        <taxon>Thermodesulfobacteriota</taxon>
        <taxon>Desulfuromonadia</taxon>
        <taxon>Geobacterales</taxon>
        <taxon>Geobacteraceae</taxon>
        <taxon>Geomobilimonas</taxon>
    </lineage>
</organism>
<keyword evidence="8" id="KW-0238">DNA-binding</keyword>